<evidence type="ECO:0000256" key="10">
    <source>
        <dbReference type="PROSITE-ProRule" id="PRU00042"/>
    </source>
</evidence>
<dbReference type="InterPro" id="IPR036236">
    <property type="entry name" value="Znf_C2H2_sf"/>
</dbReference>
<evidence type="ECO:0000256" key="3">
    <source>
        <dbReference type="ARBA" id="ARBA00022737"/>
    </source>
</evidence>
<dbReference type="SUPFAM" id="SSF57667">
    <property type="entry name" value="beta-beta-alpha zinc fingers"/>
    <property type="match status" value="3"/>
</dbReference>
<evidence type="ECO:0000256" key="7">
    <source>
        <dbReference type="ARBA" id="ARBA00023125"/>
    </source>
</evidence>
<reference evidence="12" key="2">
    <citation type="submission" date="2025-09" db="UniProtKB">
        <authorList>
            <consortium name="Ensembl"/>
        </authorList>
    </citation>
    <scope>IDENTIFICATION</scope>
</reference>
<dbReference type="FunFam" id="3.30.160.60:FF:000125">
    <property type="entry name" value="Putative zinc finger protein 143"/>
    <property type="match status" value="1"/>
</dbReference>
<keyword evidence="6" id="KW-0805">Transcription regulation</keyword>
<evidence type="ECO:0000313" key="12">
    <source>
        <dbReference type="Ensembl" id="ENSACIP00000000935.1"/>
    </source>
</evidence>
<feature type="domain" description="C2H2-type" evidence="11">
    <location>
        <begin position="293"/>
        <end position="322"/>
    </location>
</feature>
<dbReference type="FunFam" id="3.30.160.60:FF:000072">
    <property type="entry name" value="zinc finger protein 143 isoform X1"/>
    <property type="match status" value="1"/>
</dbReference>
<evidence type="ECO:0000256" key="6">
    <source>
        <dbReference type="ARBA" id="ARBA00023015"/>
    </source>
</evidence>
<proteinExistence type="predicted"/>
<name>A0A3Q0QTY8_AMPCI</name>
<reference evidence="12" key="1">
    <citation type="submission" date="2025-08" db="UniProtKB">
        <authorList>
            <consortium name="Ensembl"/>
        </authorList>
    </citation>
    <scope>IDENTIFICATION</scope>
</reference>
<feature type="domain" description="C2H2-type" evidence="11">
    <location>
        <begin position="203"/>
        <end position="232"/>
    </location>
</feature>
<dbReference type="InterPro" id="IPR013087">
    <property type="entry name" value="Znf_C2H2_type"/>
</dbReference>
<dbReference type="Ensembl" id="ENSACIT00000000979.1">
    <property type="protein sequence ID" value="ENSACIP00000000935.1"/>
    <property type="gene ID" value="ENSACIG00000000775.1"/>
</dbReference>
<keyword evidence="13" id="KW-1185">Reference proteome</keyword>
<dbReference type="FunFam" id="3.30.160.60:FF:000236">
    <property type="entry name" value="zinc finger protein 143 isoform X1"/>
    <property type="match status" value="1"/>
</dbReference>
<feature type="domain" description="C2H2-type" evidence="11">
    <location>
        <begin position="263"/>
        <end position="292"/>
    </location>
</feature>
<comment type="subcellular location">
    <subcellularLocation>
        <location evidence="1">Nucleus</location>
    </subcellularLocation>
</comment>
<dbReference type="PROSITE" id="PS50157">
    <property type="entry name" value="ZINC_FINGER_C2H2_2"/>
    <property type="match status" value="7"/>
</dbReference>
<evidence type="ECO:0000256" key="1">
    <source>
        <dbReference type="ARBA" id="ARBA00004123"/>
    </source>
</evidence>
<sequence>MLLAQINRDSQGMAEFHDADGQPVTLCLTEAVTVADGDQMESMDTVSLQAVTLADGSTAYIQHDTKGSFSDGQIMDGQVIQLEDGSAAYVQHVPMPKADTYDQSGLQEVQLEDGSTAYIQHTVHMPQSNTILAIQADGTIADLQAEATAIDPETISVLEQYTTKVNIKYYLTGIYGPHNLLIIVLQGQDSRPGRVSNVGEKSFRCEYEGCGKLYTTAHHLKVHERSHTGDKPYICDYPSCGKKFATGYGLKSHSRTHTGEKPYRCQELNCCKSFKTSGDLQKHTRTHTGEKPFKCPVEGCGRSFTTSNIRKVHIRTHTGERPYYCSEPSCGRSFASATNYKNHMRIHTGEKPYVCTVPGCEKRFTEYSSLYKHHVVHTPCKPYNCNHCGKTYKQISTLAMHKRTAHNDTEPIEEEQEAYFEPPTGHVSYTTAVVEADDSGSEPVPVESSDMVGQQHVALVTQEDGTQQQVSISEADLQAMGGTITMVTQEGTTITIPAHELATQGAHSVTMVTTDGSDEQVAIMTPDMASFQTVEEAGYSQEQDDLHPVTLLATSNGTHIAVQLSDQPSLEEAIRIASRIQQGESPGLDD</sequence>
<dbReference type="PANTHER" id="PTHR23235">
    <property type="entry name" value="KRUEPPEL-LIKE TRANSCRIPTION FACTOR"/>
    <property type="match status" value="1"/>
</dbReference>
<accession>A0A3Q0QTY8</accession>
<dbReference type="Proteomes" id="UP000261340">
    <property type="component" value="Unplaced"/>
</dbReference>
<keyword evidence="9" id="KW-0539">Nucleus</keyword>
<dbReference type="Pfam" id="PF00096">
    <property type="entry name" value="zf-C2H2"/>
    <property type="match status" value="5"/>
</dbReference>
<dbReference type="FunFam" id="3.30.160.60:FF:000071">
    <property type="entry name" value="Putative zinc finger protein 143"/>
    <property type="match status" value="1"/>
</dbReference>
<dbReference type="FunFam" id="3.30.160.60:FF:000149">
    <property type="entry name" value="Zinc finger protein 569"/>
    <property type="match status" value="1"/>
</dbReference>
<feature type="domain" description="C2H2-type" evidence="11">
    <location>
        <begin position="383"/>
        <end position="411"/>
    </location>
</feature>
<dbReference type="Gene3D" id="3.30.160.60">
    <property type="entry name" value="Classic Zinc Finger"/>
    <property type="match status" value="7"/>
</dbReference>
<keyword evidence="3" id="KW-0677">Repeat</keyword>
<keyword evidence="5" id="KW-0862">Zinc</keyword>
<evidence type="ECO:0000256" key="9">
    <source>
        <dbReference type="ARBA" id="ARBA00023242"/>
    </source>
</evidence>
<evidence type="ECO:0000256" key="5">
    <source>
        <dbReference type="ARBA" id="ARBA00022833"/>
    </source>
</evidence>
<evidence type="ECO:0000256" key="2">
    <source>
        <dbReference type="ARBA" id="ARBA00022723"/>
    </source>
</evidence>
<evidence type="ECO:0000256" key="4">
    <source>
        <dbReference type="ARBA" id="ARBA00022771"/>
    </source>
</evidence>
<dbReference type="STRING" id="61819.ENSACIP00000000935"/>
<dbReference type="PROSITE" id="PS00028">
    <property type="entry name" value="ZINC_FINGER_C2H2_1"/>
    <property type="match status" value="7"/>
</dbReference>
<dbReference type="GO" id="GO:0003677">
    <property type="term" value="F:DNA binding"/>
    <property type="evidence" value="ECO:0007669"/>
    <property type="project" value="UniProtKB-KW"/>
</dbReference>
<evidence type="ECO:0000313" key="13">
    <source>
        <dbReference type="Proteomes" id="UP000261340"/>
    </source>
</evidence>
<evidence type="ECO:0000259" key="11">
    <source>
        <dbReference type="PROSITE" id="PS50157"/>
    </source>
</evidence>
<feature type="domain" description="C2H2-type" evidence="11">
    <location>
        <begin position="353"/>
        <end position="382"/>
    </location>
</feature>
<dbReference type="FunFam" id="3.30.160.60:FF:000142">
    <property type="entry name" value="Putative zinc finger protein 143"/>
    <property type="match status" value="1"/>
</dbReference>
<protein>
    <submittedName>
        <fullName evidence="12">Zinc finger protein 143b</fullName>
    </submittedName>
</protein>
<dbReference type="GO" id="GO:0008270">
    <property type="term" value="F:zinc ion binding"/>
    <property type="evidence" value="ECO:0007669"/>
    <property type="project" value="UniProtKB-KW"/>
</dbReference>
<keyword evidence="7" id="KW-0238">DNA-binding</keyword>
<dbReference type="GeneTree" id="ENSGT00940000157584"/>
<keyword evidence="4 10" id="KW-0863">Zinc-finger</keyword>
<dbReference type="SMART" id="SM00355">
    <property type="entry name" value="ZnF_C2H2"/>
    <property type="match status" value="7"/>
</dbReference>
<organism evidence="12 13">
    <name type="scientific">Amphilophus citrinellus</name>
    <name type="common">Midas cichlid</name>
    <name type="synonym">Cichlasoma citrinellum</name>
    <dbReference type="NCBI Taxonomy" id="61819"/>
    <lineage>
        <taxon>Eukaryota</taxon>
        <taxon>Metazoa</taxon>
        <taxon>Chordata</taxon>
        <taxon>Craniata</taxon>
        <taxon>Vertebrata</taxon>
        <taxon>Euteleostomi</taxon>
        <taxon>Actinopterygii</taxon>
        <taxon>Neopterygii</taxon>
        <taxon>Teleostei</taxon>
        <taxon>Neoteleostei</taxon>
        <taxon>Acanthomorphata</taxon>
        <taxon>Ovalentaria</taxon>
        <taxon>Cichlomorphae</taxon>
        <taxon>Cichliformes</taxon>
        <taxon>Cichlidae</taxon>
        <taxon>New World cichlids</taxon>
        <taxon>Cichlasomatinae</taxon>
        <taxon>Heroini</taxon>
        <taxon>Amphilophus</taxon>
    </lineage>
</organism>
<dbReference type="FunFam" id="3.30.160.60:FF:000137">
    <property type="entry name" value="Putative zinc finger protein 143"/>
    <property type="match status" value="1"/>
</dbReference>
<dbReference type="GO" id="GO:0005634">
    <property type="term" value="C:nucleus"/>
    <property type="evidence" value="ECO:0007669"/>
    <property type="project" value="UniProtKB-SubCell"/>
</dbReference>
<evidence type="ECO:0000256" key="8">
    <source>
        <dbReference type="ARBA" id="ARBA00023163"/>
    </source>
</evidence>
<keyword evidence="8" id="KW-0804">Transcription</keyword>
<dbReference type="OMA" id="FPALMHG"/>
<keyword evidence="2" id="KW-0479">Metal-binding</keyword>
<feature type="domain" description="C2H2-type" evidence="11">
    <location>
        <begin position="323"/>
        <end position="352"/>
    </location>
</feature>
<feature type="domain" description="C2H2-type" evidence="11">
    <location>
        <begin position="233"/>
        <end position="262"/>
    </location>
</feature>
<dbReference type="AlphaFoldDB" id="A0A3Q0QTY8"/>